<dbReference type="InterPro" id="IPR025924">
    <property type="entry name" value="YHYH_dom"/>
</dbReference>
<dbReference type="Gene3D" id="1.10.238.10">
    <property type="entry name" value="EF-hand"/>
    <property type="match status" value="1"/>
</dbReference>
<dbReference type="InterPro" id="IPR018247">
    <property type="entry name" value="EF_Hand_1_Ca_BS"/>
</dbReference>
<name>A0ABW5LMM7_9FLAO</name>
<reference evidence="4" key="1">
    <citation type="journal article" date="2019" name="Int. J. Syst. Evol. Microbiol.">
        <title>The Global Catalogue of Microorganisms (GCM) 10K type strain sequencing project: providing services to taxonomists for standard genome sequencing and annotation.</title>
        <authorList>
            <consortium name="The Broad Institute Genomics Platform"/>
            <consortium name="The Broad Institute Genome Sequencing Center for Infectious Disease"/>
            <person name="Wu L."/>
            <person name="Ma J."/>
        </authorList>
    </citation>
    <scope>NUCLEOTIDE SEQUENCE [LARGE SCALE GENOMIC DNA]</scope>
    <source>
        <strain evidence="4">KCTC 52127</strain>
    </source>
</reference>
<proteinExistence type="predicted"/>
<accession>A0ABW5LMM7</accession>
<comment type="caution">
    <text evidence="3">The sequence shown here is derived from an EMBL/GenBank/DDBJ whole genome shotgun (WGS) entry which is preliminary data.</text>
</comment>
<dbReference type="PROSITE" id="PS50222">
    <property type="entry name" value="EF_HAND_2"/>
    <property type="match status" value="1"/>
</dbReference>
<keyword evidence="4" id="KW-1185">Reference proteome</keyword>
<dbReference type="CDD" id="cd00051">
    <property type="entry name" value="EFh"/>
    <property type="match status" value="1"/>
</dbReference>
<evidence type="ECO:0000313" key="4">
    <source>
        <dbReference type="Proteomes" id="UP001597508"/>
    </source>
</evidence>
<gene>
    <name evidence="3" type="ORF">ACFSRZ_00340</name>
</gene>
<dbReference type="InterPro" id="IPR011992">
    <property type="entry name" value="EF-hand-dom_pair"/>
</dbReference>
<dbReference type="InterPro" id="IPR002048">
    <property type="entry name" value="EF_hand_dom"/>
</dbReference>
<feature type="compositionally biased region" description="Basic and acidic residues" evidence="1">
    <location>
        <begin position="338"/>
        <end position="378"/>
    </location>
</feature>
<dbReference type="EMBL" id="JBHULH010000001">
    <property type="protein sequence ID" value="MFD2565794.1"/>
    <property type="molecule type" value="Genomic_DNA"/>
</dbReference>
<sequence length="385" mass="42638">MKDQFTLAIALSITIGISAQEKNGTFSVTSGIKCTQTLTQKNKVTEKTKGDYRIITANAIPDHKVGEFPNPGNPNTISEQNKQYNIPLNPKKASKLTSVSADGFGKGFPAYEFGVALNGVKLEPTAAEFFGGRGRNMNSDWTLEALSTNVNLGDDCNNAHVQPTGEYHYHGTPWEFIKSMKKEGMQQVGWAADGFPIYYKFGYEDPMNAGSKVIALTSSYQLKQGKRPGDGKTAPDGNYDGTYVRDFEYVEGLGNLDKANGRFGITPEFPKGTYYYVITDDFPSLPRYFVGTPSKDFAVGGGILGNGGRRMTRNRFGNNRRQSPPSSEEILKMMDRNKDGKISKKEARGPLSDHFDKVDVNGDNYISKEELDKAPRPERGRRRRN</sequence>
<dbReference type="Pfam" id="PF14240">
    <property type="entry name" value="YHYH"/>
    <property type="match status" value="1"/>
</dbReference>
<dbReference type="PROSITE" id="PS00018">
    <property type="entry name" value="EF_HAND_1"/>
    <property type="match status" value="1"/>
</dbReference>
<feature type="domain" description="EF-hand" evidence="2">
    <location>
        <begin position="322"/>
        <end position="357"/>
    </location>
</feature>
<protein>
    <submittedName>
        <fullName evidence="3">YHYH protein</fullName>
    </submittedName>
</protein>
<dbReference type="Pfam" id="PF13202">
    <property type="entry name" value="EF-hand_5"/>
    <property type="match status" value="2"/>
</dbReference>
<evidence type="ECO:0000313" key="3">
    <source>
        <dbReference type="EMBL" id="MFD2565794.1"/>
    </source>
</evidence>
<dbReference type="Proteomes" id="UP001597508">
    <property type="component" value="Unassembled WGS sequence"/>
</dbReference>
<dbReference type="RefSeq" id="WP_379664520.1">
    <property type="nucleotide sequence ID" value="NZ_JBHULH010000001.1"/>
</dbReference>
<evidence type="ECO:0000259" key="2">
    <source>
        <dbReference type="PROSITE" id="PS50222"/>
    </source>
</evidence>
<dbReference type="SUPFAM" id="SSF47473">
    <property type="entry name" value="EF-hand"/>
    <property type="match status" value="1"/>
</dbReference>
<organism evidence="3 4">
    <name type="scientific">Pseudotenacibaculum haliotis</name>
    <dbReference type="NCBI Taxonomy" id="1862138"/>
    <lineage>
        <taxon>Bacteria</taxon>
        <taxon>Pseudomonadati</taxon>
        <taxon>Bacteroidota</taxon>
        <taxon>Flavobacteriia</taxon>
        <taxon>Flavobacteriales</taxon>
        <taxon>Flavobacteriaceae</taxon>
        <taxon>Pseudotenacibaculum</taxon>
    </lineage>
</organism>
<evidence type="ECO:0000256" key="1">
    <source>
        <dbReference type="SAM" id="MobiDB-lite"/>
    </source>
</evidence>
<feature type="region of interest" description="Disordered" evidence="1">
    <location>
        <begin position="338"/>
        <end position="385"/>
    </location>
</feature>